<sequence>MDNSIIFTGTVKIASELHLNESELSWVSNAYTITFGGFLLLAGRLGDFIGRKRIFLAGLVIFGLSSLAVGLSQNPMQIISFRAIQGVGSAILAPTSLAILMDNYQGDMRMKAISYYGATAGIGSSVGLLLGGWLTSTFSWRMGFLINVPFTIFLIILTVFKIFDKNEPQTTKIDFLGAFFSVIFALLFVYGITVSNMLLIILSALILVLFIVWEHSQTSPIMPLALFTNRIRSGAYIARFTFMMAMLTYWFILPQIMQNHYGFTPLQAGMGFLPLTIVNFIAALYLPRLTVKLGNNKVMVLGQGILLAGMLLSAIIDPRNGYLLTIGLPMILVGIGQGWLLAPLTSAGVEGVPSELSGAASGMTNTVHQIGGPVGLSIVVLFTSNVLGNWLSYYHMVMGFVVAFNALGLGVLLFTNLGRKK</sequence>
<keyword evidence="5 7" id="KW-1133">Transmembrane helix</keyword>
<feature type="transmembrane region" description="Helical" evidence="7">
    <location>
        <begin position="175"/>
        <end position="192"/>
    </location>
</feature>
<evidence type="ECO:0000313" key="10">
    <source>
        <dbReference type="Proteomes" id="UP000663608"/>
    </source>
</evidence>
<feature type="transmembrane region" description="Helical" evidence="7">
    <location>
        <begin position="322"/>
        <end position="349"/>
    </location>
</feature>
<dbReference type="AlphaFoldDB" id="A0AA45KEZ8"/>
<feature type="domain" description="Major facilitator superfamily (MFS) profile" evidence="8">
    <location>
        <begin position="1"/>
        <end position="420"/>
    </location>
</feature>
<comment type="subcellular location">
    <subcellularLocation>
        <location evidence="1">Cell membrane</location>
        <topology evidence="1">Multi-pass membrane protein</topology>
    </subcellularLocation>
</comment>
<protein>
    <submittedName>
        <fullName evidence="9">MFS transporter</fullName>
    </submittedName>
</protein>
<evidence type="ECO:0000256" key="4">
    <source>
        <dbReference type="ARBA" id="ARBA00022692"/>
    </source>
</evidence>
<feature type="transmembrane region" description="Helical" evidence="7">
    <location>
        <begin position="113"/>
        <end position="134"/>
    </location>
</feature>
<organism evidence="9 10">
    <name type="scientific">Lactococcus taiwanensis</name>
    <dbReference type="NCBI Taxonomy" id="1151742"/>
    <lineage>
        <taxon>Bacteria</taxon>
        <taxon>Bacillati</taxon>
        <taxon>Bacillota</taxon>
        <taxon>Bacilli</taxon>
        <taxon>Lactobacillales</taxon>
        <taxon>Streptococcaceae</taxon>
        <taxon>Lactococcus</taxon>
    </lineage>
</organism>
<keyword evidence="6 7" id="KW-0472">Membrane</keyword>
<feature type="transmembrane region" description="Helical" evidence="7">
    <location>
        <begin position="265"/>
        <end position="286"/>
    </location>
</feature>
<evidence type="ECO:0000256" key="6">
    <source>
        <dbReference type="ARBA" id="ARBA00023136"/>
    </source>
</evidence>
<accession>A0AA45KEZ8</accession>
<feature type="transmembrane region" description="Helical" evidence="7">
    <location>
        <begin position="198"/>
        <end position="215"/>
    </location>
</feature>
<dbReference type="SUPFAM" id="SSF103473">
    <property type="entry name" value="MFS general substrate transporter"/>
    <property type="match status" value="1"/>
</dbReference>
<feature type="transmembrane region" description="Helical" evidence="7">
    <location>
        <begin position="393"/>
        <end position="415"/>
    </location>
</feature>
<reference evidence="9 10" key="1">
    <citation type="submission" date="2021-02" db="EMBL/GenBank/DDBJ databases">
        <title>Complete genome sequence of Lactococcus lactis strain K_LL004.</title>
        <authorList>
            <person name="Kim H.B."/>
        </authorList>
    </citation>
    <scope>NUCLEOTIDE SEQUENCE [LARGE SCALE GENOMIC DNA]</scope>
    <source>
        <strain evidence="9 10">K_LL004</strain>
    </source>
</reference>
<dbReference type="InterPro" id="IPR020846">
    <property type="entry name" value="MFS_dom"/>
</dbReference>
<dbReference type="Gene3D" id="1.20.1720.10">
    <property type="entry name" value="Multidrug resistance protein D"/>
    <property type="match status" value="1"/>
</dbReference>
<name>A0AA45KEZ8_9LACT</name>
<keyword evidence="2" id="KW-0813">Transport</keyword>
<evidence type="ECO:0000256" key="2">
    <source>
        <dbReference type="ARBA" id="ARBA00022448"/>
    </source>
</evidence>
<dbReference type="EMBL" id="CP070872">
    <property type="protein sequence ID" value="QSE76024.1"/>
    <property type="molecule type" value="Genomic_DNA"/>
</dbReference>
<evidence type="ECO:0000256" key="5">
    <source>
        <dbReference type="ARBA" id="ARBA00022989"/>
    </source>
</evidence>
<evidence type="ECO:0000256" key="1">
    <source>
        <dbReference type="ARBA" id="ARBA00004651"/>
    </source>
</evidence>
<evidence type="ECO:0000256" key="3">
    <source>
        <dbReference type="ARBA" id="ARBA00022475"/>
    </source>
</evidence>
<feature type="transmembrane region" description="Helical" evidence="7">
    <location>
        <begin position="298"/>
        <end position="316"/>
    </location>
</feature>
<evidence type="ECO:0000259" key="8">
    <source>
        <dbReference type="PROSITE" id="PS50850"/>
    </source>
</evidence>
<dbReference type="PANTHER" id="PTHR42718">
    <property type="entry name" value="MAJOR FACILITATOR SUPERFAMILY MULTIDRUG TRANSPORTER MFSC"/>
    <property type="match status" value="1"/>
</dbReference>
<feature type="transmembrane region" description="Helical" evidence="7">
    <location>
        <begin position="236"/>
        <end position="253"/>
    </location>
</feature>
<dbReference type="PROSITE" id="PS50850">
    <property type="entry name" value="MFS"/>
    <property type="match status" value="1"/>
</dbReference>
<feature type="transmembrane region" description="Helical" evidence="7">
    <location>
        <begin position="370"/>
        <end position="387"/>
    </location>
</feature>
<evidence type="ECO:0000313" key="9">
    <source>
        <dbReference type="EMBL" id="QSE76024.1"/>
    </source>
</evidence>
<keyword evidence="3" id="KW-1003">Cell membrane</keyword>
<dbReference type="CDD" id="cd17321">
    <property type="entry name" value="MFS_MMR_MDR_like"/>
    <property type="match status" value="1"/>
</dbReference>
<feature type="transmembrane region" description="Helical" evidence="7">
    <location>
        <begin position="79"/>
        <end position="101"/>
    </location>
</feature>
<dbReference type="Proteomes" id="UP000663608">
    <property type="component" value="Chromosome"/>
</dbReference>
<dbReference type="PANTHER" id="PTHR42718:SF46">
    <property type="entry name" value="BLR6921 PROTEIN"/>
    <property type="match status" value="1"/>
</dbReference>
<dbReference type="Gene3D" id="1.20.1250.20">
    <property type="entry name" value="MFS general substrate transporter like domains"/>
    <property type="match status" value="1"/>
</dbReference>
<dbReference type="GO" id="GO:0005886">
    <property type="term" value="C:plasma membrane"/>
    <property type="evidence" value="ECO:0007669"/>
    <property type="project" value="UniProtKB-SubCell"/>
</dbReference>
<gene>
    <name evidence="9" type="ORF">JW886_05995</name>
</gene>
<dbReference type="InterPro" id="IPR011701">
    <property type="entry name" value="MFS"/>
</dbReference>
<dbReference type="RefSeq" id="WP_205871568.1">
    <property type="nucleotide sequence ID" value="NZ_CP070872.1"/>
</dbReference>
<evidence type="ECO:0000256" key="7">
    <source>
        <dbReference type="SAM" id="Phobius"/>
    </source>
</evidence>
<feature type="transmembrane region" description="Helical" evidence="7">
    <location>
        <begin position="54"/>
        <end position="73"/>
    </location>
</feature>
<proteinExistence type="predicted"/>
<dbReference type="Pfam" id="PF07690">
    <property type="entry name" value="MFS_1"/>
    <property type="match status" value="1"/>
</dbReference>
<keyword evidence="4 7" id="KW-0812">Transmembrane</keyword>
<keyword evidence="10" id="KW-1185">Reference proteome</keyword>
<dbReference type="GO" id="GO:0022857">
    <property type="term" value="F:transmembrane transporter activity"/>
    <property type="evidence" value="ECO:0007669"/>
    <property type="project" value="InterPro"/>
</dbReference>
<feature type="transmembrane region" description="Helical" evidence="7">
    <location>
        <begin position="24"/>
        <end position="42"/>
    </location>
</feature>
<feature type="transmembrane region" description="Helical" evidence="7">
    <location>
        <begin position="140"/>
        <end position="163"/>
    </location>
</feature>
<dbReference type="KEGG" id="lti:JW886_05995"/>
<dbReference type="InterPro" id="IPR036259">
    <property type="entry name" value="MFS_trans_sf"/>
</dbReference>